<evidence type="ECO:0000313" key="8">
    <source>
        <dbReference type="EMBL" id="GLC60138.1"/>
    </source>
</evidence>
<evidence type="ECO:0008006" key="10">
    <source>
        <dbReference type="Google" id="ProtNLM"/>
    </source>
</evidence>
<evidence type="ECO:0000256" key="6">
    <source>
        <dbReference type="SAM" id="MobiDB-lite"/>
    </source>
</evidence>
<feature type="transmembrane region" description="Helical" evidence="7">
    <location>
        <begin position="216"/>
        <end position="241"/>
    </location>
</feature>
<feature type="transmembrane region" description="Helical" evidence="7">
    <location>
        <begin position="102"/>
        <end position="127"/>
    </location>
</feature>
<dbReference type="AlphaFoldDB" id="A0A9W6BXX9"/>
<feature type="transmembrane region" description="Helical" evidence="7">
    <location>
        <begin position="489"/>
        <end position="511"/>
    </location>
</feature>
<dbReference type="PANTHER" id="PTHR45649">
    <property type="entry name" value="AMINO-ACID PERMEASE BAT1"/>
    <property type="match status" value="1"/>
</dbReference>
<protein>
    <recommendedName>
        <fullName evidence="10">Amino acid transporter</fullName>
    </recommendedName>
</protein>
<proteinExistence type="predicted"/>
<dbReference type="Pfam" id="PF13520">
    <property type="entry name" value="AA_permease_2"/>
    <property type="match status" value="1"/>
</dbReference>
<keyword evidence="3 7" id="KW-0812">Transmembrane</keyword>
<feature type="transmembrane region" description="Helical" evidence="7">
    <location>
        <begin position="190"/>
        <end position="209"/>
    </location>
</feature>
<comment type="caution">
    <text evidence="8">The sequence shown here is derived from an EMBL/GenBank/DDBJ whole genome shotgun (WGS) entry which is preliminary data.</text>
</comment>
<dbReference type="Proteomes" id="UP001165080">
    <property type="component" value="Unassembled WGS sequence"/>
</dbReference>
<keyword evidence="9" id="KW-1185">Reference proteome</keyword>
<feature type="transmembrane region" description="Helical" evidence="7">
    <location>
        <begin position="267"/>
        <end position="287"/>
    </location>
</feature>
<evidence type="ECO:0000313" key="9">
    <source>
        <dbReference type="Proteomes" id="UP001165080"/>
    </source>
</evidence>
<keyword evidence="4 7" id="KW-1133">Transmembrane helix</keyword>
<dbReference type="EMBL" id="BRXU01000032">
    <property type="protein sequence ID" value="GLC60138.1"/>
    <property type="molecule type" value="Genomic_DNA"/>
</dbReference>
<feature type="compositionally biased region" description="Gly residues" evidence="6">
    <location>
        <begin position="13"/>
        <end position="28"/>
    </location>
</feature>
<reference evidence="8 9" key="1">
    <citation type="journal article" date="2023" name="Commun. Biol.">
        <title>Reorganization of the ancestral sex-determining regions during the evolution of trioecy in Pleodorina starrii.</title>
        <authorList>
            <person name="Takahashi K."/>
            <person name="Suzuki S."/>
            <person name="Kawai-Toyooka H."/>
            <person name="Yamamoto K."/>
            <person name="Hamaji T."/>
            <person name="Ootsuki R."/>
            <person name="Yamaguchi H."/>
            <person name="Kawachi M."/>
            <person name="Higashiyama T."/>
            <person name="Nozaki H."/>
        </authorList>
    </citation>
    <scope>NUCLEOTIDE SEQUENCE [LARGE SCALE GENOMIC DNA]</scope>
    <source>
        <strain evidence="8 9">NIES-4479</strain>
    </source>
</reference>
<evidence type="ECO:0000256" key="7">
    <source>
        <dbReference type="SAM" id="Phobius"/>
    </source>
</evidence>
<keyword evidence="2" id="KW-0813">Transport</keyword>
<feature type="transmembrane region" description="Helical" evidence="7">
    <location>
        <begin position="299"/>
        <end position="326"/>
    </location>
</feature>
<dbReference type="PIRSF" id="PIRSF006060">
    <property type="entry name" value="AA_transporter"/>
    <property type="match status" value="1"/>
</dbReference>
<feature type="transmembrane region" description="Helical" evidence="7">
    <location>
        <begin position="370"/>
        <end position="392"/>
    </location>
</feature>
<feature type="region of interest" description="Disordered" evidence="6">
    <location>
        <begin position="1"/>
        <end position="44"/>
    </location>
</feature>
<feature type="transmembrane region" description="Helical" evidence="7">
    <location>
        <begin position="75"/>
        <end position="96"/>
    </location>
</feature>
<evidence type="ECO:0000256" key="3">
    <source>
        <dbReference type="ARBA" id="ARBA00022692"/>
    </source>
</evidence>
<dbReference type="GO" id="GO:0022857">
    <property type="term" value="F:transmembrane transporter activity"/>
    <property type="evidence" value="ECO:0007669"/>
    <property type="project" value="InterPro"/>
</dbReference>
<feature type="transmembrane region" description="Helical" evidence="7">
    <location>
        <begin position="448"/>
        <end position="469"/>
    </location>
</feature>
<feature type="compositionally biased region" description="Low complexity" evidence="6">
    <location>
        <begin position="29"/>
        <end position="38"/>
    </location>
</feature>
<evidence type="ECO:0000256" key="5">
    <source>
        <dbReference type="ARBA" id="ARBA00023136"/>
    </source>
</evidence>
<name>A0A9W6BXX9_9CHLO</name>
<dbReference type="PANTHER" id="PTHR45649:SF26">
    <property type="entry name" value="OS04G0435100 PROTEIN"/>
    <property type="match status" value="1"/>
</dbReference>
<feature type="transmembrane region" description="Helical" evidence="7">
    <location>
        <begin position="148"/>
        <end position="170"/>
    </location>
</feature>
<keyword evidence="5 7" id="KW-0472">Membrane</keyword>
<dbReference type="GO" id="GO:0016020">
    <property type="term" value="C:membrane"/>
    <property type="evidence" value="ECO:0007669"/>
    <property type="project" value="UniProtKB-SubCell"/>
</dbReference>
<evidence type="ECO:0000256" key="4">
    <source>
        <dbReference type="ARBA" id="ARBA00022989"/>
    </source>
</evidence>
<dbReference type="InterPro" id="IPR002293">
    <property type="entry name" value="AA/rel_permease1"/>
</dbReference>
<accession>A0A9W6BXX9</accession>
<organism evidence="8 9">
    <name type="scientific">Pleodorina starrii</name>
    <dbReference type="NCBI Taxonomy" id="330485"/>
    <lineage>
        <taxon>Eukaryota</taxon>
        <taxon>Viridiplantae</taxon>
        <taxon>Chlorophyta</taxon>
        <taxon>core chlorophytes</taxon>
        <taxon>Chlorophyceae</taxon>
        <taxon>CS clade</taxon>
        <taxon>Chlamydomonadales</taxon>
        <taxon>Volvocaceae</taxon>
        <taxon>Pleodorina</taxon>
    </lineage>
</organism>
<comment type="subcellular location">
    <subcellularLocation>
        <location evidence="1">Membrane</location>
        <topology evidence="1">Multi-pass membrane protein</topology>
    </subcellularLocation>
</comment>
<feature type="transmembrane region" description="Helical" evidence="7">
    <location>
        <begin position="422"/>
        <end position="442"/>
    </location>
</feature>
<evidence type="ECO:0000256" key="1">
    <source>
        <dbReference type="ARBA" id="ARBA00004141"/>
    </source>
</evidence>
<gene>
    <name evidence="8" type="primary">PLESTB002430</name>
    <name evidence="8" type="ORF">PLESTB_001577900</name>
</gene>
<evidence type="ECO:0000256" key="2">
    <source>
        <dbReference type="ARBA" id="ARBA00022448"/>
    </source>
</evidence>
<dbReference type="Gene3D" id="1.20.1740.10">
    <property type="entry name" value="Amino acid/polyamine transporter I"/>
    <property type="match status" value="1"/>
</dbReference>
<sequence>MDGSAAYKRWQGGSRGGGAAGSGGGGRLGSAVASGGSSTAPRRRGNTDTVKLLMLGYRQELVREFTLFNSFGSNLNVLSSFTALAGSYGIGVGFAYGGPVVMTWGLMVVMLLTLSVGLSLAELASAYPTSGALYYWSYRLAPTRIRTLVCFITAWVITLGQAALSASATFTFVEFVEVAVEQQFGRSLSGVHRLSILAATLVVVGLLNCGSSRTTAFLTTLGAFWHTLALVGFCSALLLLAPKRQSAEYVFTSWQTDSSVTGITSPLYNVLMGILMAQWTFTGWDGAAHNSEETLAAEVAVPAAMLLSIGGAGLCGLALVLTLVAVKMDEYDIVYDASGNSNMVLQILDKILDVSSATPGSSSTSSSTNISSSVALFTIPLVGAFFCSFQAIANNARMLYAFARDGGVPLSRLAGRLQPRTAAPLGASLYMLVACAVLAVPMCFEPNVFPIVTSFAVLACYAAYGVPVVCKQTTGRRHFLPGPFQLRPWLSTANNLLSTTWIGVVLALFVLPASRPVTPGSLNWSGPMLGGLLGGLTAW</sequence>